<protein>
    <submittedName>
        <fullName evidence="1">Uncharacterized protein</fullName>
    </submittedName>
</protein>
<sequence length="107" mass="11408">MRVQTPPKANAHIPLMGGCKLMYGRGVPGSVNHTLKAIAHGKLALDRAWEAMPLIVGAQDECPVQEPGGTPSLQPTFLLKAASKFILTRDPTGASHLTKWSLLLGTK</sequence>
<keyword evidence="2" id="KW-1185">Reference proteome</keyword>
<dbReference type="EMBL" id="JARKNE010000001">
    <property type="protein sequence ID" value="KAK5846231.1"/>
    <property type="molecule type" value="Genomic_DNA"/>
</dbReference>
<name>A0ABR0R4W5_GOSAR</name>
<gene>
    <name evidence="1" type="ORF">PVK06_002507</name>
</gene>
<proteinExistence type="predicted"/>
<accession>A0ABR0R4W5</accession>
<evidence type="ECO:0000313" key="1">
    <source>
        <dbReference type="EMBL" id="KAK5846231.1"/>
    </source>
</evidence>
<organism evidence="1 2">
    <name type="scientific">Gossypium arboreum</name>
    <name type="common">Tree cotton</name>
    <name type="synonym">Gossypium nanking</name>
    <dbReference type="NCBI Taxonomy" id="29729"/>
    <lineage>
        <taxon>Eukaryota</taxon>
        <taxon>Viridiplantae</taxon>
        <taxon>Streptophyta</taxon>
        <taxon>Embryophyta</taxon>
        <taxon>Tracheophyta</taxon>
        <taxon>Spermatophyta</taxon>
        <taxon>Magnoliopsida</taxon>
        <taxon>eudicotyledons</taxon>
        <taxon>Gunneridae</taxon>
        <taxon>Pentapetalae</taxon>
        <taxon>rosids</taxon>
        <taxon>malvids</taxon>
        <taxon>Malvales</taxon>
        <taxon>Malvaceae</taxon>
        <taxon>Malvoideae</taxon>
        <taxon>Gossypium</taxon>
    </lineage>
</organism>
<evidence type="ECO:0000313" key="2">
    <source>
        <dbReference type="Proteomes" id="UP001358586"/>
    </source>
</evidence>
<reference evidence="1 2" key="1">
    <citation type="submission" date="2023-03" db="EMBL/GenBank/DDBJ databases">
        <title>WGS of Gossypium arboreum.</title>
        <authorList>
            <person name="Yu D."/>
        </authorList>
    </citation>
    <scope>NUCLEOTIDE SEQUENCE [LARGE SCALE GENOMIC DNA]</scope>
    <source>
        <tissue evidence="1">Leaf</tissue>
    </source>
</reference>
<dbReference type="Proteomes" id="UP001358586">
    <property type="component" value="Chromosome 1"/>
</dbReference>
<comment type="caution">
    <text evidence="1">The sequence shown here is derived from an EMBL/GenBank/DDBJ whole genome shotgun (WGS) entry which is preliminary data.</text>
</comment>
<dbReference type="PROSITE" id="PS51257">
    <property type="entry name" value="PROKAR_LIPOPROTEIN"/>
    <property type="match status" value="1"/>
</dbReference>